<evidence type="ECO:0000313" key="2">
    <source>
        <dbReference type="EMBL" id="OAA54742.1"/>
    </source>
</evidence>
<dbReference type="InterPro" id="IPR011042">
    <property type="entry name" value="6-blade_b-propeller_TolB-like"/>
</dbReference>
<dbReference type="PANTHER" id="PTHR42060:SF1">
    <property type="entry name" value="NHL REPEAT-CONTAINING PROTEIN"/>
    <property type="match status" value="1"/>
</dbReference>
<dbReference type="Proteomes" id="UP000076874">
    <property type="component" value="Unassembled WGS sequence"/>
</dbReference>
<evidence type="ECO:0000256" key="1">
    <source>
        <dbReference type="SAM" id="SignalP"/>
    </source>
</evidence>
<keyword evidence="1" id="KW-0732">Signal</keyword>
<reference evidence="2 3" key="1">
    <citation type="journal article" date="2016" name="Genome Biol. Evol.">
        <title>Divergent and convergent evolution of fungal pathogenicity.</title>
        <authorList>
            <person name="Shang Y."/>
            <person name="Xiao G."/>
            <person name="Zheng P."/>
            <person name="Cen K."/>
            <person name="Zhan S."/>
            <person name="Wang C."/>
        </authorList>
    </citation>
    <scope>NUCLEOTIDE SEQUENCE [LARGE SCALE GENOMIC DNA]</scope>
    <source>
        <strain evidence="2 3">RCEF 264</strain>
    </source>
</reference>
<dbReference type="SUPFAM" id="SSF63829">
    <property type="entry name" value="Calcium-dependent phosphotriesterase"/>
    <property type="match status" value="1"/>
</dbReference>
<dbReference type="PANTHER" id="PTHR42060">
    <property type="entry name" value="NHL REPEAT-CONTAINING PROTEIN-RELATED"/>
    <property type="match status" value="1"/>
</dbReference>
<sequence length="361" mass="37716">MRFVHQILGVAAFVLAAKGTPCPCKTTSPPPAASVSVLHAFSNPSWAENLVVRPNGNLLVSRVDTPELWDVDPSTGDAVLVHAWNATEHKAALGIAETTPDVFYVAASALFDKNYDKTGGVNAVFRVDMRTFRRGVAGGDGNGNGNGNVRANATVRKLVDIPEAKLPNGLTTLDLDHVLVADSLNGVVYKVHTGTGAYAVAVDDPKMKPDYVNSTAAVKVGVNGIKVFNGHLYWSNTVAGFLARVPIDAGGHATGPSSIAVAPAAEADDFFIRDDGVTFVCQNQANTLSVAYLDPDASVPTHPIAGSNTATTVAGVSAAKFGRRPCDHTRLYLTTSGAMGKPINGTITVAGTVSYIETAQY</sequence>
<feature type="chain" id="PRO_5007890459" evidence="1">
    <location>
        <begin position="20"/>
        <end position="361"/>
    </location>
</feature>
<protein>
    <submittedName>
        <fullName evidence="2">Six-bladed beta-propeller, TolB-like protein</fullName>
    </submittedName>
</protein>
<comment type="caution">
    <text evidence="2">The sequence shown here is derived from an EMBL/GenBank/DDBJ whole genome shotgun (WGS) entry which is preliminary data.</text>
</comment>
<dbReference type="OrthoDB" id="9977941at2759"/>
<name>A0A167MTP0_9HYPO</name>
<organism evidence="2 3">
    <name type="scientific">Niveomyces insectorum RCEF 264</name>
    <dbReference type="NCBI Taxonomy" id="1081102"/>
    <lineage>
        <taxon>Eukaryota</taxon>
        <taxon>Fungi</taxon>
        <taxon>Dikarya</taxon>
        <taxon>Ascomycota</taxon>
        <taxon>Pezizomycotina</taxon>
        <taxon>Sordariomycetes</taxon>
        <taxon>Hypocreomycetidae</taxon>
        <taxon>Hypocreales</taxon>
        <taxon>Cordycipitaceae</taxon>
        <taxon>Niveomyces</taxon>
    </lineage>
</organism>
<proteinExistence type="predicted"/>
<feature type="signal peptide" evidence="1">
    <location>
        <begin position="1"/>
        <end position="19"/>
    </location>
</feature>
<evidence type="ECO:0000313" key="3">
    <source>
        <dbReference type="Proteomes" id="UP000076874"/>
    </source>
</evidence>
<keyword evidence="3" id="KW-1185">Reference proteome</keyword>
<accession>A0A167MTP0</accession>
<dbReference type="InterPro" id="IPR052998">
    <property type="entry name" value="Hetero-Diels-Alderase-like"/>
</dbReference>
<dbReference type="AlphaFoldDB" id="A0A167MTP0"/>
<dbReference type="Gene3D" id="2.120.10.30">
    <property type="entry name" value="TolB, C-terminal domain"/>
    <property type="match status" value="1"/>
</dbReference>
<dbReference type="EMBL" id="AZHD01000022">
    <property type="protein sequence ID" value="OAA54742.1"/>
    <property type="molecule type" value="Genomic_DNA"/>
</dbReference>
<gene>
    <name evidence="2" type="ORF">SPI_08613</name>
</gene>